<dbReference type="RefSeq" id="XP_065676512.1">
    <property type="nucleotide sequence ID" value="XM_065820440.1"/>
</dbReference>
<feature type="compositionally biased region" description="Basic residues" evidence="7">
    <location>
        <begin position="459"/>
        <end position="471"/>
    </location>
</feature>
<feature type="compositionally biased region" description="Polar residues" evidence="7">
    <location>
        <begin position="625"/>
        <end position="639"/>
    </location>
</feature>
<dbReference type="PANTHER" id="PTHR22605">
    <property type="entry name" value="RZ-TYPE DOMAIN-CONTAINING PROTEIN"/>
    <property type="match status" value="1"/>
</dbReference>
<keyword evidence="3" id="KW-0479">Metal-binding</keyword>
<feature type="domain" description="RZ-type" evidence="8">
    <location>
        <begin position="4670"/>
        <end position="4747"/>
    </location>
</feature>
<feature type="compositionally biased region" description="Basic and acidic residues" evidence="7">
    <location>
        <begin position="304"/>
        <end position="323"/>
    </location>
</feature>
<dbReference type="Proteomes" id="UP001652625">
    <property type="component" value="Chromosome 15"/>
</dbReference>
<feature type="compositionally biased region" description="Basic and acidic residues" evidence="7">
    <location>
        <begin position="348"/>
        <end position="367"/>
    </location>
</feature>
<feature type="compositionally biased region" description="Basic and acidic residues" evidence="7">
    <location>
        <begin position="525"/>
        <end position="537"/>
    </location>
</feature>
<feature type="compositionally biased region" description="Basic and acidic residues" evidence="7">
    <location>
        <begin position="260"/>
        <end position="279"/>
    </location>
</feature>
<keyword evidence="2" id="KW-0963">Cytoplasm</keyword>
<evidence type="ECO:0000256" key="3">
    <source>
        <dbReference type="ARBA" id="ARBA00022723"/>
    </source>
</evidence>
<dbReference type="SUPFAM" id="SSF52540">
    <property type="entry name" value="P-loop containing nucleoside triphosphate hydrolases"/>
    <property type="match status" value="2"/>
</dbReference>
<gene>
    <name evidence="10" type="primary">LOC136092367</name>
</gene>
<dbReference type="InterPro" id="IPR046439">
    <property type="entry name" value="ZF_RZ_dom"/>
</dbReference>
<feature type="region of interest" description="Disordered" evidence="7">
    <location>
        <begin position="140"/>
        <end position="442"/>
    </location>
</feature>
<evidence type="ECO:0000259" key="8">
    <source>
        <dbReference type="PROSITE" id="PS51981"/>
    </source>
</evidence>
<organism evidence="9 10">
    <name type="scientific">Hydra vulgaris</name>
    <name type="common">Hydra</name>
    <name type="synonym">Hydra attenuata</name>
    <dbReference type="NCBI Taxonomy" id="6087"/>
    <lineage>
        <taxon>Eukaryota</taxon>
        <taxon>Metazoa</taxon>
        <taxon>Cnidaria</taxon>
        <taxon>Hydrozoa</taxon>
        <taxon>Hydroidolina</taxon>
        <taxon>Anthoathecata</taxon>
        <taxon>Aplanulata</taxon>
        <taxon>Hydridae</taxon>
        <taxon>Hydra</taxon>
    </lineage>
</organism>
<evidence type="ECO:0000256" key="5">
    <source>
        <dbReference type="ARBA" id="ARBA00022833"/>
    </source>
</evidence>
<proteinExistence type="predicted"/>
<dbReference type="Pfam" id="PF20173">
    <property type="entry name" value="ZnF_RZ-type"/>
    <property type="match status" value="1"/>
</dbReference>
<feature type="compositionally biased region" description="Polar residues" evidence="7">
    <location>
        <begin position="596"/>
        <end position="608"/>
    </location>
</feature>
<dbReference type="PANTHER" id="PTHR22605:SF16">
    <property type="entry name" value="E3 UBIQUITIN-PROTEIN LIGASE RNF213"/>
    <property type="match status" value="1"/>
</dbReference>
<feature type="compositionally biased region" description="Basic and acidic residues" evidence="7">
    <location>
        <begin position="585"/>
        <end position="594"/>
    </location>
</feature>
<feature type="compositionally biased region" description="Basic and acidic residues" evidence="7">
    <location>
        <begin position="145"/>
        <end position="169"/>
    </location>
</feature>
<dbReference type="InterPro" id="IPR027417">
    <property type="entry name" value="P-loop_NTPase"/>
</dbReference>
<keyword evidence="9" id="KW-1185">Reference proteome</keyword>
<feature type="compositionally biased region" description="Basic and acidic residues" evidence="7">
    <location>
        <begin position="206"/>
        <end position="224"/>
    </location>
</feature>
<feature type="compositionally biased region" description="Basic and acidic residues" evidence="7">
    <location>
        <begin position="641"/>
        <end position="656"/>
    </location>
</feature>
<feature type="region of interest" description="Disordered" evidence="7">
    <location>
        <begin position="1"/>
        <end position="27"/>
    </location>
</feature>
<dbReference type="GeneID" id="136092367"/>
<feature type="compositionally biased region" description="Basic and acidic residues" evidence="7">
    <location>
        <begin position="432"/>
        <end position="442"/>
    </location>
</feature>
<dbReference type="PROSITE" id="PS51981">
    <property type="entry name" value="ZF_RZ"/>
    <property type="match status" value="1"/>
</dbReference>
<feature type="compositionally biased region" description="Polar residues" evidence="7">
    <location>
        <begin position="171"/>
        <end position="183"/>
    </location>
</feature>
<feature type="compositionally biased region" description="Basic and acidic residues" evidence="7">
    <location>
        <begin position="393"/>
        <end position="410"/>
    </location>
</feature>
<protein>
    <submittedName>
        <fullName evidence="10">E3 ubiquitin-protein ligase rnf213-alpha-like isoform X1</fullName>
    </submittedName>
</protein>
<keyword evidence="5" id="KW-0862">Zinc</keyword>
<name>A0ABM4DPK6_HYDVU</name>
<reference evidence="10" key="1">
    <citation type="submission" date="2025-08" db="UniProtKB">
        <authorList>
            <consortium name="RefSeq"/>
        </authorList>
    </citation>
    <scope>IDENTIFICATION</scope>
</reference>
<keyword evidence="6" id="KW-0391">Immunity</keyword>
<feature type="region of interest" description="Disordered" evidence="7">
    <location>
        <begin position="459"/>
        <end position="558"/>
    </location>
</feature>
<dbReference type="InterPro" id="IPR031248">
    <property type="entry name" value="RNF213"/>
</dbReference>
<sequence>MGKKSKQNEIAIKDEVDTSEKKSSNQTNLTNVLCNNNSMFCDKCNQTRDGKFCSECGSKLNEVKSTILPNNPACVHSEQKENHSLENQFDENKDGASHSNITGSKAVENEDLFCITHPKTNNYEGIKTVEVVPEGLLEESSYNKSDSKSNENSEKTEDLASENKPHEGSNHLVSNPSENTSVCSPAENVDNNNDGKEKLNNLLNNTKEKDMDQAENKPHERSNHFESNPLENIGIFSSAKNAGNNADDEEKLNNLSNSTKVEDVDLPENKLDEKNDHLESNPVEKNVNNADDEEKLNNLSNSTKVEDVDLPENKLDEKNDHLESNPVEKNVNNADDEEKLNNLSNSTKVEDVDLPENKLYEKNDHLESNPLEKNVVHNADDEEKLNNLSNSTKVEDVDLPENKPDEKNNHLESNPVENKGAFSSAKNVGNNADDKEKPNRLSKVEGLIQKYRIHKKYKSIKVQSKSKKYKSTKVEDVELPENKSDEKNHHLESNPVENKGVCSSAKNIGNNNDNKEKLNSLSSNTKEEDVNAKKKLNEPGNLDGQPEPVFGKNKNETSAQKSLSFGASEKPKNNSSDKKTLLKESEELKSKQSDEINSTYEQENASNENSDHSKNSYSDAVKKNATPNQNNTAKLQHQNNKTKDKNDKLISHDRNSNKNVGYQHHYAEDKKPQRNQEQTNQNADQVFDGQLFNVEVPDHNKIIVSFYIWAQKQIDNLYIMFGHEDLGSWEKPAVCMKCQSENLFGYLYQGDLICSKEVFRKTKAVEYKYFISKKKMKIYENLEYAPQSDHLTNRLLVISKDFLDVLDKDLKFFQVDDIFLPPKEKENQSYYYTLKGLFFQNSYPTKEIYVTIFNQYIIYLEKQNYSNIETSMFIRSLETGFYGAYSMTKNQQIEWKKIDEKHIQGLFTVLERQITSVKDHEEIFFWGLSRLLIFYDKQNLINFAPINFISLLFEILSLENVNWTSSNILKNITNKFPEILLRFIHDALISLLKCWLVKNSYSIGKTHVWCYALLLIHHITSESQQKLKGNPESLNASNCGLPTFFEKINCRFYEETLKNLNQIKWSLQNDVLLQRGIAYKTESKHFVTLLKTGVFSERLLVNMMTYKMKSNIYTNLIFDCKNFLDELLKLNLHERNYNRGYLVEALINMLHVLLEKIDINDVSCKLLSKILNCINTFYKSIDPLDEVMPKIEKTVLKCKSNVTKNFKIKLGEKSCNWITLINLKTQLKVIALLVDLKIAKGDDFKELAIDILKNKVKSARKQLLLEAYCELDILSYNELIQTPFTESFSATIEEMSQMNYDSRWLYKLSSGYSPMLIKFITKKWECLNSIDEKINFCLTWKPFKVLLDQLGKKSKSEETAIFICEVVSVFQHIFEIMNNGKITISFMINLISKKEILYKLLEVVKVDFYDNFKARFDLCMMQLNCFHRVEEVVNYTLQLCKAILPNIVKTEVLDGIYRSEYSVLTCKEVFVETTQELNNEKVSDFQDLSNEAFFINNVCAYFGISFDWFEHASRMTDCKIMSSFLFKKEIELFAKDKVAINYTDLIESIILPTTDILKNKFVDIVSCKISPSKVVSIFKEFKEFQQCKNELFLLNKFLNLMFETMKIETCVEKINCVFLMEKYSNDASTILEVKENLKLHGDFTAVENMMRPINEIENLESIDNDLKDLADFFEDFSTSISKIFKAILSCLQLFSWLKDNLKDPKEVKVFVEIMSIAAGETDYEVDRVKCFEACCLAFSHIIFDLDKESGYKDLLEACKHTQKMISNDSKIFKKLIDTNHDLEWFKNAKKSQGSVATKSIMEAQIANRKGYFVIGNQKSGCVDFLEFNLADVIKFQIQNEDSTVKDYTLEEVNDLQSRLMLLGGHIGDKSVEDKQKEKDYFVEVVEVVTRLGYAYMSLCEAGDIKFIQWQKTFYCDIELERGVSIKDLIIESEKLEKRFMNWKEKLTTFRHLNPIINYFSVKQCLFMQKQLFMLIDDLNHVDRLPTQFYTLLYFFAHDVNVNNIRHTFNLSRILTIEDESQQWQTAIIQSNFDKCTPDEILDIVNTLREVYDISENVAWASIIEIFPYREGKAVVWCGKQDSESENINELELKAKVQFQQMKSNNSNFSSNAKHKDEKKPYLTIDELGRFLKHYKDITNFQFSKRIVPPYINKNKPNLIVLSHDEIMYAVLEIYLYQDGVLPTSEEVLLCDDSVSIEEIELLIMRAVDNKNGLYCLVINENLKYETCEKMYSFLQKTIQIGIMSPLLVFCSSENHHNSYIVTALDHFKQKIPSYLSRDQICEKLTLCLRNKLLDQKAGIIFNESIYKSLVVKSMRSGMGKSFFVEKCGSQLSSHLDAKYQTNMSNSQNKNSLVIVSVHGTVVNTDAIVERLLQFEERPNAFFPRLYHFDITPMVREGLDSFLFNLVVLGSLKTSTGKVWRMNNNDTCIIEITINHSDEQSNNGPRESQCFSVVANMLPCITCISPNEVLDVLQGQEMFKMVWFDKEEHKKSSMQRVCQYLQLYDTNRSLLNTFAYNPTHPAVNLQNSLKILLKYCGVQDPCWSELRNFIHFFNTQLIDCEQCAFTSIHVVEDLRGFKIFVISFLLEMAQDFSTRSISLDDYYDSSQLMVQLKRKWEHSSHPYLFFNQDHVTMTFFGFNIDLNGNLLDPDRRTIIKQGIMTKDLYDDLNRQMRGTEWGCLNTNYKTLSRKSKLDILCRVIGMDSFDPDPSYELTVDNMKKILAIHMRLRCVIPVIMMGETGCGKTKLIKFMCALRAGKKRIQNMLLVKVHGGVTHQDILIRIEQAKRLAKENYEYHKINTVLFFDEANTSDAIGLIKEIMVDKRADGKPLGLAECGLEIIAACNPYKKHSENMIKKLESAGLGYHVNSKSTYEKIGDIPLRQLVYRVHPLPTSMVPLVWDFGQLDSETEEAYARQIISRFVNEGKLPNDNLFFELIVCVLKESQAYMRRQKDECSFVSLRDVERALLVTSWFYRKMDLFINITDNEFSIYNKMQWAIIYSLSVCYIAKLEDRDSYRKYISKFFTGHFKLINGAQEIKDKVVSLQKNILKEIKLEDNIAQNEALCENVFMMVICIELRIPLFVVGKPGSSKSLAKSIIQDCMQGNMSKSRLFKHFKQIFMSSYQCSPLSTADGIINTFKQCSRFQEGKDLETFTSVVVLDEVGLAEDSPRMPLKALHPLLEDGTDGSEELTLDNSSLKSKRVAFIGISNWSLDPAKMNRGIMLYRGQPDLEELVETARNICLNDEYVFGMIASLFEPLTKGYLEVYEKQNKCDIIKKYRKEEFFGLRDFYSLLKLVFCFARKQQNTPTYADIEHAVKRNFSGLQELDTWSIFKSCLPYDFSVSKDTEADISALHLIADSFADKCPCYEYRLNSEKTDKAHCLSSRYLLLMTDDYAALPIIEQHYLKPNQKSTVIFGSSFPKDQQFTQVCRDINRVKICMETGTRVVLLNMENLYESLYDTLNQYYVSLGGKNYVDLGIGTHRVKCRVHEDFRLIVIADKENVYNTFPIPLINRLEKHFLTVLNGMEKSQIELAEKLKKWASDFSSINSLTHEFKPSDSFIGYSEDSCASIIIKLYQKYVGNSEVDHDKVGEVDHDKIFEESCHILLKLATPDSLLRVVKTSLRDHFEYYWNIYFNEQFHHSLAAYLINELDYIDSKFMQVTTFSRLLSPTDKENLNIELYDFKIEMISLMQFQTEKSFRDCLRVVCNAESNKKQLLIIQANNAQERSKLIACAQYICKESQKQFRLKNISVLFILQLNYKAKRLDLLSSLSFWECCHIDELRSSNLPYVVKYYGKSLKEIINLDDIKPKMIQLILGCVQMTIRRLSEMKQMTIDEISQRIDIITNLLTSKPDDIRYMFITTVFRLLETGLAAEESKWHPDYVTNWIQNEAIEQKYQPSYGTFRHALFCYMEDRIVPVLTSIVSSIDRFYNLEILHSEPEYTMLWLELFSKFTVISNNAPNKLLDSYFRCKFPFSDRIFKEIDDALQNCLQPDATHETHEYKHIYDTIGSLPMASLIMGSTTMEVDSYLFDILRIKYPDHLQSSELGLHSYKILAYGLISFTNSVIISRNKCYNACGIKLNDIINNTNCDIVSIHIALNTKIFEERLKSISLMLILQPKLKEAKLGQESEIDIDVHLMNHFLSHLASKRFCPGVIEEIRKTKVLINCVFEAVIKSKCNNATKEMVKKLQIRWCSFRICQKFSDVVFQTSTSFCNHQIDLLTSLWKKLETLPNDMLTCESWYIVEEFLKESLSIDYSNISEDCSVNNSNEACNTEFNDRDLYQESLERRHMVFEKEEFKKRCISFYAEVVAEFCFSRKDFDRVDTNVIKNILDYVFSSKTTKVFSPIPDYALDPTPVIRSFLLQQLLQRNYNEVQKYLSHHLAMLFSHIDQSQLLEVAKLFIYCMEDKKELDFSTLIKDTVINSALLEYVLDELDAGYNFAQLVIPGESLKQVSLLERVAALRITLTVSAQVLCTWFLEGTFNETKVKRNFDSFLALLTKFILKYKDSQPYFYFLKQIVRNYGIQGLKEIVLKPEVDWLLNQDENVNNMTSYDKFLVYGKHYKKVRDRLVICILEDNLLGITQLEEDDENKTNMFLQLSLFKGLSNLPSLAILKDKIKIQTCLSAIRSFSTLESYSSILYHFWVVINSGNPSTHLFLLLATRPQQVYGWFLPAMPHDNLSDVFGLNHSDNSNSFLFYACPRGHPYVITNCGRPNQTYVCPVPNCGLAIGGESHTLLSTNQIISNRVDATKPGHCLGPASERSNFSIPQRELTPLSVTLQNLLVHLSLLVATLTGHVEHVVRLVHPEVNSDTMQMFLIQHIEKDLALLSNRIAKNNDDTNSAIHTFFKHLLLNDEPDNIMMVDLTSVQIRNQYENAFDRKFIQPFFNLLDEELLQFNKFLMADRCINDSPLMRKIFELDAELDLSNVTVMSPQLWLYRQSVSVESLKVAVQLKVAGGGAKDILILVKFLEQESVLSMIKELPLILELQKILQHEFNYKLDKKTAVDKTVVEFLSDINASKPGIGKKVDKLIKCFIKTWNHARGLLTEREKRLEPNLPSIKLDNKCSLAYFIAARSDHGLCASMLIDFLAFQQNEFLEECRMMNPAYVFQHVPILQLKETDIISYEQKRDLFPLVLLNCDYSLGIGKAPKIEHNLETIQRRLYENVIFGKALIDREIIPFFYRGDIKSLNFPLLRSSIQQTFIPYSEQKRMLDEMIDIADVSVALRAVETVIGIITSTGGECNMYLRDYLTNILRMNEQDYIVSGKMHDYIRLTHLYSVWLMLTVEQACRIYTSKQVPFHVKEIFLSEDLENEVVEKMKKRLHLVDRKELINLITEYIVLELPLRNEADISLMLSEALQLYKDKQGTTITTSLEPISDEFLLKHIYLFWKIVASHAKDFDN</sequence>
<evidence type="ECO:0000256" key="7">
    <source>
        <dbReference type="SAM" id="MobiDB-lite"/>
    </source>
</evidence>
<evidence type="ECO:0000256" key="1">
    <source>
        <dbReference type="ARBA" id="ARBA00004496"/>
    </source>
</evidence>
<keyword evidence="4" id="KW-0863">Zinc-finger</keyword>
<feature type="region of interest" description="Disordered" evidence="7">
    <location>
        <begin position="585"/>
        <end position="661"/>
    </location>
</feature>
<evidence type="ECO:0000256" key="2">
    <source>
        <dbReference type="ARBA" id="ARBA00022490"/>
    </source>
</evidence>
<evidence type="ECO:0000256" key="6">
    <source>
        <dbReference type="ARBA" id="ARBA00022859"/>
    </source>
</evidence>
<comment type="subcellular location">
    <subcellularLocation>
        <location evidence="1">Cytoplasm</location>
    </subcellularLocation>
</comment>
<feature type="compositionally biased region" description="Basic and acidic residues" evidence="7">
    <location>
        <begin position="472"/>
        <end position="492"/>
    </location>
</feature>
<dbReference type="Gene3D" id="3.40.50.300">
    <property type="entry name" value="P-loop containing nucleotide triphosphate hydrolases"/>
    <property type="match status" value="2"/>
</dbReference>
<evidence type="ECO:0000256" key="4">
    <source>
        <dbReference type="ARBA" id="ARBA00022771"/>
    </source>
</evidence>
<accession>A0ABM4DPK6</accession>
<feature type="compositionally biased region" description="Basic and acidic residues" evidence="7">
    <location>
        <begin position="11"/>
        <end position="23"/>
    </location>
</feature>
<evidence type="ECO:0000313" key="9">
    <source>
        <dbReference type="Proteomes" id="UP001652625"/>
    </source>
</evidence>
<evidence type="ECO:0000313" key="10">
    <source>
        <dbReference type="RefSeq" id="XP_065676512.1"/>
    </source>
</evidence>